<keyword evidence="7" id="KW-0012">Acyltransferase</keyword>
<dbReference type="GO" id="GO:0042158">
    <property type="term" value="P:lipoprotein biosynthetic process"/>
    <property type="evidence" value="ECO:0007669"/>
    <property type="project" value="InterPro"/>
</dbReference>
<keyword evidence="3" id="KW-0808">Transferase</keyword>
<sequence length="486" mass="52457">MSHRLGRLLLSALAGASLSFAFAPWYLWWLAPIGLALIFALSRTDSRRAYQYVFIAALTLEVIHLHWTSVYVGATPWLILALGEALFFTLPFLLWRSGSRCGYLAAWLAGEWLISRAPYGGFGWSRLGFIGSGPTLNFAYWGGPTLIVIANVLLAFLIYQVIHSLSLGERLRGSLTVILIVASTFLCTLIPAAHTESGESITVSGVQGNVPRLGLDFNAQREAVLRNHVNLTLSDPSIRSSDLVIWPENASDVDPLTMPARGVIEGISQQIGKPILLGGVSRTAGSGLRNISLWVDPTEGIDEGSIYTKRHLAPFGEYLPLRTIAEFMTSSALRIEDMTPGSSEQAYRLDGAVITPVICFEVLDDQLLTEKSARAGILAVQTNSATFGSTPQSAQQLAISRVRSIEHARPIVSISTSGVSAFIDSSGEISQETEIFTAAVITKEILSEKKASPSDRIPGGSANTLTLLFVLCGALASVARQRRKGD</sequence>
<evidence type="ECO:0000256" key="2">
    <source>
        <dbReference type="ARBA" id="ARBA00022475"/>
    </source>
</evidence>
<accession>A0A6J6P650</accession>
<gene>
    <name evidence="10" type="ORF">UFOPK2593_00276</name>
</gene>
<dbReference type="GO" id="GO:0016410">
    <property type="term" value="F:N-acyltransferase activity"/>
    <property type="evidence" value="ECO:0007669"/>
    <property type="project" value="InterPro"/>
</dbReference>
<evidence type="ECO:0000256" key="7">
    <source>
        <dbReference type="ARBA" id="ARBA00023315"/>
    </source>
</evidence>
<evidence type="ECO:0000313" key="10">
    <source>
        <dbReference type="EMBL" id="CAB4694930.1"/>
    </source>
</evidence>
<reference evidence="10" key="1">
    <citation type="submission" date="2020-05" db="EMBL/GenBank/DDBJ databases">
        <authorList>
            <person name="Chiriac C."/>
            <person name="Salcher M."/>
            <person name="Ghai R."/>
            <person name="Kavagutti S V."/>
        </authorList>
    </citation>
    <scope>NUCLEOTIDE SEQUENCE</scope>
</reference>
<dbReference type="PANTHER" id="PTHR38686">
    <property type="entry name" value="APOLIPOPROTEIN N-ACYLTRANSFERASE"/>
    <property type="match status" value="1"/>
</dbReference>
<feature type="transmembrane region" description="Helical" evidence="8">
    <location>
        <begin position="174"/>
        <end position="193"/>
    </location>
</feature>
<keyword evidence="2" id="KW-1003">Cell membrane</keyword>
<protein>
    <submittedName>
        <fullName evidence="10">Unannotated protein</fullName>
    </submittedName>
</protein>
<feature type="transmembrane region" description="Helical" evidence="8">
    <location>
        <begin position="74"/>
        <end position="94"/>
    </location>
</feature>
<feature type="transmembrane region" description="Helical" evidence="8">
    <location>
        <begin position="460"/>
        <end position="479"/>
    </location>
</feature>
<feature type="transmembrane region" description="Helical" evidence="8">
    <location>
        <begin position="101"/>
        <end position="119"/>
    </location>
</feature>
<dbReference type="PANTHER" id="PTHR38686:SF1">
    <property type="entry name" value="APOLIPOPROTEIN N-ACYLTRANSFERASE"/>
    <property type="match status" value="1"/>
</dbReference>
<feature type="domain" description="CN hydrolase" evidence="9">
    <location>
        <begin position="206"/>
        <end position="447"/>
    </location>
</feature>
<keyword evidence="5 8" id="KW-1133">Transmembrane helix</keyword>
<dbReference type="InterPro" id="IPR004563">
    <property type="entry name" value="Apolipo_AcylTrfase"/>
</dbReference>
<evidence type="ECO:0000259" key="9">
    <source>
        <dbReference type="PROSITE" id="PS50263"/>
    </source>
</evidence>
<evidence type="ECO:0000256" key="6">
    <source>
        <dbReference type="ARBA" id="ARBA00023136"/>
    </source>
</evidence>
<dbReference type="Gene3D" id="3.60.110.10">
    <property type="entry name" value="Carbon-nitrogen hydrolase"/>
    <property type="match status" value="1"/>
</dbReference>
<comment type="subcellular location">
    <subcellularLocation>
        <location evidence="1">Cell membrane</location>
        <topology evidence="1">Multi-pass membrane protein</topology>
    </subcellularLocation>
</comment>
<dbReference type="Pfam" id="PF00795">
    <property type="entry name" value="CN_hydrolase"/>
    <property type="match status" value="1"/>
</dbReference>
<name>A0A6J6P650_9ZZZZ</name>
<dbReference type="GO" id="GO:0005886">
    <property type="term" value="C:plasma membrane"/>
    <property type="evidence" value="ECO:0007669"/>
    <property type="project" value="UniProtKB-SubCell"/>
</dbReference>
<dbReference type="SUPFAM" id="SSF56317">
    <property type="entry name" value="Carbon-nitrogen hydrolase"/>
    <property type="match status" value="1"/>
</dbReference>
<dbReference type="EMBL" id="CAEZXW010000009">
    <property type="protein sequence ID" value="CAB4694930.1"/>
    <property type="molecule type" value="Genomic_DNA"/>
</dbReference>
<evidence type="ECO:0000256" key="1">
    <source>
        <dbReference type="ARBA" id="ARBA00004651"/>
    </source>
</evidence>
<evidence type="ECO:0000256" key="3">
    <source>
        <dbReference type="ARBA" id="ARBA00022679"/>
    </source>
</evidence>
<evidence type="ECO:0000256" key="5">
    <source>
        <dbReference type="ARBA" id="ARBA00022989"/>
    </source>
</evidence>
<dbReference type="HAMAP" id="MF_01148">
    <property type="entry name" value="Lnt"/>
    <property type="match status" value="1"/>
</dbReference>
<dbReference type="InterPro" id="IPR003010">
    <property type="entry name" value="C-N_Hydrolase"/>
</dbReference>
<dbReference type="InterPro" id="IPR045378">
    <property type="entry name" value="LNT_N"/>
</dbReference>
<organism evidence="10">
    <name type="scientific">freshwater metagenome</name>
    <dbReference type="NCBI Taxonomy" id="449393"/>
    <lineage>
        <taxon>unclassified sequences</taxon>
        <taxon>metagenomes</taxon>
        <taxon>ecological metagenomes</taxon>
    </lineage>
</organism>
<dbReference type="CDD" id="cd07571">
    <property type="entry name" value="ALP_N-acyl_transferase"/>
    <property type="match status" value="1"/>
</dbReference>
<dbReference type="AlphaFoldDB" id="A0A6J6P650"/>
<feature type="transmembrane region" description="Helical" evidence="8">
    <location>
        <begin position="139"/>
        <end position="162"/>
    </location>
</feature>
<dbReference type="Pfam" id="PF20154">
    <property type="entry name" value="LNT_N"/>
    <property type="match status" value="1"/>
</dbReference>
<dbReference type="PROSITE" id="PS50263">
    <property type="entry name" value="CN_HYDROLASE"/>
    <property type="match status" value="1"/>
</dbReference>
<evidence type="ECO:0000256" key="8">
    <source>
        <dbReference type="SAM" id="Phobius"/>
    </source>
</evidence>
<proteinExistence type="inferred from homology"/>
<dbReference type="InterPro" id="IPR036526">
    <property type="entry name" value="C-N_Hydrolase_sf"/>
</dbReference>
<feature type="transmembrane region" description="Helical" evidence="8">
    <location>
        <begin position="49"/>
        <end position="68"/>
    </location>
</feature>
<feature type="transmembrane region" description="Helical" evidence="8">
    <location>
        <begin position="26"/>
        <end position="42"/>
    </location>
</feature>
<dbReference type="NCBIfam" id="TIGR00546">
    <property type="entry name" value="lnt"/>
    <property type="match status" value="1"/>
</dbReference>
<keyword evidence="4 8" id="KW-0812">Transmembrane</keyword>
<evidence type="ECO:0000256" key="4">
    <source>
        <dbReference type="ARBA" id="ARBA00022692"/>
    </source>
</evidence>
<keyword evidence="6 8" id="KW-0472">Membrane</keyword>